<reference evidence="1 2" key="1">
    <citation type="submission" date="2021-10" db="EMBL/GenBank/DDBJ databases">
        <title>Collection of gut derived symbiotic bacterial strains cultured from healthy donors.</title>
        <authorList>
            <person name="Lin H."/>
            <person name="Littmann E."/>
            <person name="Kohout C."/>
            <person name="Pamer E.G."/>
        </authorList>
    </citation>
    <scope>NUCLEOTIDE SEQUENCE [LARGE SCALE GENOMIC DNA]</scope>
    <source>
        <strain evidence="1 2">DFI.1.165</strain>
    </source>
</reference>
<name>A0ABS8DL46_9FIRM</name>
<dbReference type="EMBL" id="JAJCIS010000019">
    <property type="protein sequence ID" value="MCB7389181.1"/>
    <property type="molecule type" value="Genomic_DNA"/>
</dbReference>
<proteinExistence type="predicted"/>
<keyword evidence="2" id="KW-1185">Reference proteome</keyword>
<accession>A0ABS8DL46</accession>
<comment type="caution">
    <text evidence="1">The sequence shown here is derived from an EMBL/GenBank/DDBJ whole genome shotgun (WGS) entry which is preliminary data.</text>
</comment>
<protein>
    <submittedName>
        <fullName evidence="1">Uncharacterized protein</fullName>
    </submittedName>
</protein>
<evidence type="ECO:0000313" key="1">
    <source>
        <dbReference type="EMBL" id="MCB7389181.1"/>
    </source>
</evidence>
<organism evidence="1 2">
    <name type="scientific">Bariatricus massiliensis</name>
    <dbReference type="NCBI Taxonomy" id="1745713"/>
    <lineage>
        <taxon>Bacteria</taxon>
        <taxon>Bacillati</taxon>
        <taxon>Bacillota</taxon>
        <taxon>Clostridia</taxon>
        <taxon>Lachnospirales</taxon>
        <taxon>Lachnospiraceae</taxon>
        <taxon>Bariatricus</taxon>
    </lineage>
</organism>
<gene>
    <name evidence="1" type="ORF">LIZ65_18000</name>
</gene>
<dbReference type="RefSeq" id="WP_066730821.1">
    <property type="nucleotide sequence ID" value="NZ_JAJCIR010000019.1"/>
</dbReference>
<feature type="non-terminal residue" evidence="1">
    <location>
        <position position="1"/>
    </location>
</feature>
<dbReference type="Proteomes" id="UP001299546">
    <property type="component" value="Unassembled WGS sequence"/>
</dbReference>
<evidence type="ECO:0000313" key="2">
    <source>
        <dbReference type="Proteomes" id="UP001299546"/>
    </source>
</evidence>
<sequence>MGRSPATEKLCFEVAGTAGIQRRVQGLKCVYTLKGLTELAWGEAPRPRSFASRWQARRKLFFRRELNNKWKGGVYGKEGEN</sequence>